<evidence type="ECO:0000313" key="2">
    <source>
        <dbReference type="EMBL" id="AFY03131.1"/>
    </source>
</evidence>
<dbReference type="GO" id="GO:0016740">
    <property type="term" value="F:transferase activity"/>
    <property type="evidence" value="ECO:0007669"/>
    <property type="project" value="UniProtKB-KW"/>
</dbReference>
<dbReference type="STRING" id="1069642.Bdt_3456"/>
<keyword evidence="2" id="KW-0808">Transferase</keyword>
<dbReference type="AlphaFoldDB" id="K7YT88"/>
<organism evidence="2 3">
    <name type="scientific">Bdellovibrio bacteriovorus str. Tiberius</name>
    <dbReference type="NCBI Taxonomy" id="1069642"/>
    <lineage>
        <taxon>Bacteria</taxon>
        <taxon>Pseudomonadati</taxon>
        <taxon>Bdellovibrionota</taxon>
        <taxon>Bdellovibrionia</taxon>
        <taxon>Bdellovibrionales</taxon>
        <taxon>Pseudobdellovibrionaceae</taxon>
        <taxon>Bdellovibrio</taxon>
    </lineage>
</organism>
<protein>
    <submittedName>
        <fullName evidence="2">Rhodanese-related sulfurtransferase</fullName>
    </submittedName>
</protein>
<dbReference type="EMBL" id="CP002930">
    <property type="protein sequence ID" value="AFY03131.1"/>
    <property type="molecule type" value="Genomic_DNA"/>
</dbReference>
<name>K7YT88_BDEBC</name>
<dbReference type="Gene3D" id="3.40.250.10">
    <property type="entry name" value="Rhodanese-like domain"/>
    <property type="match status" value="1"/>
</dbReference>
<dbReference type="CDD" id="cd00158">
    <property type="entry name" value="RHOD"/>
    <property type="match status" value="1"/>
</dbReference>
<sequence>MPEEDVTMKFVNFTSKTENPHFEGIYDIGPAELQQNMANVVMIDVRQPDEYVGELGHVEGSSLMVLDTLPEQLGTLPKDKTVVFICRSGGRSAKATAFAKMNGFEEVYNMQGGMLLWNDLQLPVTK</sequence>
<dbReference type="PROSITE" id="PS50206">
    <property type="entry name" value="RHODANESE_3"/>
    <property type="match status" value="1"/>
</dbReference>
<evidence type="ECO:0000313" key="3">
    <source>
        <dbReference type="Proteomes" id="UP000010074"/>
    </source>
</evidence>
<gene>
    <name evidence="2" type="ORF">Bdt_3456</name>
</gene>
<dbReference type="SMART" id="SM00450">
    <property type="entry name" value="RHOD"/>
    <property type="match status" value="1"/>
</dbReference>
<dbReference type="Proteomes" id="UP000010074">
    <property type="component" value="Chromosome"/>
</dbReference>
<dbReference type="Pfam" id="PF00581">
    <property type="entry name" value="Rhodanese"/>
    <property type="match status" value="1"/>
</dbReference>
<dbReference type="PANTHER" id="PTHR43031">
    <property type="entry name" value="FAD-DEPENDENT OXIDOREDUCTASE"/>
    <property type="match status" value="1"/>
</dbReference>
<dbReference type="PANTHER" id="PTHR43031:SF16">
    <property type="entry name" value="OXIDOREDUCTASE"/>
    <property type="match status" value="1"/>
</dbReference>
<dbReference type="PATRIC" id="fig|1069642.3.peg.3422"/>
<dbReference type="HOGENOM" id="CLU_089574_1_6_7"/>
<evidence type="ECO:0000259" key="1">
    <source>
        <dbReference type="PROSITE" id="PS50206"/>
    </source>
</evidence>
<proteinExistence type="predicted"/>
<reference evidence="2 3" key="1">
    <citation type="journal article" date="2012" name="BMC Genomics">
        <title>Genome analysis of a simultaneously predatory and prey-independent, novel Bdellovibrio bacteriovorus from the River Tiber, supports in silico predictions of both ancient and recent lateral gene transfer from diverse bacteria.</title>
        <authorList>
            <person name="Hobley L."/>
            <person name="Lerner T.R."/>
            <person name="Williams L.E."/>
            <person name="Lambert C."/>
            <person name="Till R."/>
            <person name="Milner D.S."/>
            <person name="Basford S.M."/>
            <person name="Capeness M.J."/>
            <person name="Fenton A.K."/>
            <person name="Atterbury R.J."/>
            <person name="Harris M.A."/>
            <person name="Sockett R.E."/>
        </authorList>
    </citation>
    <scope>NUCLEOTIDE SEQUENCE [LARGE SCALE GENOMIC DNA]</scope>
    <source>
        <strain evidence="2 3">Tiberius</strain>
    </source>
</reference>
<dbReference type="InterPro" id="IPR001763">
    <property type="entry name" value="Rhodanese-like_dom"/>
</dbReference>
<accession>K7YT88</accession>
<dbReference type="SUPFAM" id="SSF52821">
    <property type="entry name" value="Rhodanese/Cell cycle control phosphatase"/>
    <property type="match status" value="1"/>
</dbReference>
<dbReference type="InterPro" id="IPR036873">
    <property type="entry name" value="Rhodanese-like_dom_sf"/>
</dbReference>
<dbReference type="InterPro" id="IPR050229">
    <property type="entry name" value="GlpE_sulfurtransferase"/>
</dbReference>
<feature type="domain" description="Rhodanese" evidence="1">
    <location>
        <begin position="36"/>
        <end position="126"/>
    </location>
</feature>
<dbReference type="KEGG" id="bbat:Bdt_3456"/>